<dbReference type="InterPro" id="IPR014729">
    <property type="entry name" value="Rossmann-like_a/b/a_fold"/>
</dbReference>
<feature type="domain" description="UspA" evidence="2">
    <location>
        <begin position="3"/>
        <end position="136"/>
    </location>
</feature>
<dbReference type="SUPFAM" id="SSF52402">
    <property type="entry name" value="Adenine nucleotide alpha hydrolases-like"/>
    <property type="match status" value="1"/>
</dbReference>
<proteinExistence type="inferred from homology"/>
<evidence type="ECO:0000256" key="1">
    <source>
        <dbReference type="ARBA" id="ARBA00008791"/>
    </source>
</evidence>
<evidence type="ECO:0000313" key="4">
    <source>
        <dbReference type="Proteomes" id="UP000315395"/>
    </source>
</evidence>
<gene>
    <name evidence="3" type="ORF">FNH13_11180</name>
</gene>
<comment type="similarity">
    <text evidence="1">Belongs to the universal stress protein A family.</text>
</comment>
<keyword evidence="4" id="KW-1185">Reference proteome</keyword>
<evidence type="ECO:0000259" key="2">
    <source>
        <dbReference type="Pfam" id="PF00582"/>
    </source>
</evidence>
<evidence type="ECO:0000313" key="3">
    <source>
        <dbReference type="EMBL" id="QDO88815.1"/>
    </source>
</evidence>
<dbReference type="OrthoDB" id="5419113at2"/>
<sequence>MPVAVAHHSTPAGQAAVRAALDWAAVHQTSVLVLHVEGTGSGDTRDTQANPAGVREAEQDLTEITQQLTGTVPDWTVVSTASGGDIASALLDLVVEHGADVLVIGSRRRSAVGKLMMGSTVQRVLLDSPVPVLVIKDS</sequence>
<dbReference type="Pfam" id="PF00582">
    <property type="entry name" value="Usp"/>
    <property type="match status" value="1"/>
</dbReference>
<protein>
    <submittedName>
        <fullName evidence="3">Universal stress protein</fullName>
    </submittedName>
</protein>
<dbReference type="InterPro" id="IPR006016">
    <property type="entry name" value="UspA"/>
</dbReference>
<dbReference type="EMBL" id="CP041616">
    <property type="protein sequence ID" value="QDO88815.1"/>
    <property type="molecule type" value="Genomic_DNA"/>
</dbReference>
<dbReference type="CDD" id="cd00293">
    <property type="entry name" value="USP-like"/>
    <property type="match status" value="1"/>
</dbReference>
<dbReference type="RefSeq" id="WP_143783492.1">
    <property type="nucleotide sequence ID" value="NZ_CP041616.1"/>
</dbReference>
<dbReference type="PANTHER" id="PTHR46268:SF6">
    <property type="entry name" value="UNIVERSAL STRESS PROTEIN UP12"/>
    <property type="match status" value="1"/>
</dbReference>
<reference evidence="3 4" key="1">
    <citation type="submission" date="2019-07" db="EMBL/GenBank/DDBJ databases">
        <title>complete genome sequencing of Ornithinimicrobium sp. H23M54.</title>
        <authorList>
            <person name="Bae J.-W."/>
            <person name="Lee S.-Y."/>
        </authorList>
    </citation>
    <scope>NUCLEOTIDE SEQUENCE [LARGE SCALE GENOMIC DNA]</scope>
    <source>
        <strain evidence="3 4">H23M54</strain>
    </source>
</reference>
<dbReference type="InterPro" id="IPR006015">
    <property type="entry name" value="Universal_stress_UspA"/>
</dbReference>
<name>A0A516GBC7_9MICO</name>
<dbReference type="Gene3D" id="3.40.50.620">
    <property type="entry name" value="HUPs"/>
    <property type="match status" value="1"/>
</dbReference>
<organism evidence="3 4">
    <name type="scientific">Ornithinimicrobium ciconiae</name>
    <dbReference type="NCBI Taxonomy" id="2594265"/>
    <lineage>
        <taxon>Bacteria</taxon>
        <taxon>Bacillati</taxon>
        <taxon>Actinomycetota</taxon>
        <taxon>Actinomycetes</taxon>
        <taxon>Micrococcales</taxon>
        <taxon>Ornithinimicrobiaceae</taxon>
        <taxon>Ornithinimicrobium</taxon>
    </lineage>
</organism>
<dbReference type="PRINTS" id="PR01438">
    <property type="entry name" value="UNVRSLSTRESS"/>
</dbReference>
<dbReference type="KEGG" id="orz:FNH13_11180"/>
<accession>A0A516GBC7</accession>
<dbReference type="AlphaFoldDB" id="A0A516GBC7"/>
<dbReference type="Proteomes" id="UP000315395">
    <property type="component" value="Chromosome"/>
</dbReference>
<dbReference type="PANTHER" id="PTHR46268">
    <property type="entry name" value="STRESS RESPONSE PROTEIN NHAX"/>
    <property type="match status" value="1"/>
</dbReference>